<dbReference type="SUPFAM" id="SSF52833">
    <property type="entry name" value="Thioredoxin-like"/>
    <property type="match status" value="1"/>
</dbReference>
<feature type="domain" description="GST C-terminal" evidence="2">
    <location>
        <begin position="84"/>
        <end position="200"/>
    </location>
</feature>
<dbReference type="CDD" id="cd03056">
    <property type="entry name" value="GST_N_4"/>
    <property type="match status" value="1"/>
</dbReference>
<dbReference type="PROSITE" id="PS50405">
    <property type="entry name" value="GST_CTER"/>
    <property type="match status" value="1"/>
</dbReference>
<evidence type="ECO:0000259" key="2">
    <source>
        <dbReference type="PROSITE" id="PS50405"/>
    </source>
</evidence>
<accession>A0A4Y5ZBN4</accession>
<keyword evidence="3" id="KW-0808">Transferase</keyword>
<dbReference type="SFLD" id="SFLDG00358">
    <property type="entry name" value="Main_(cytGST)"/>
    <property type="match status" value="2"/>
</dbReference>
<dbReference type="PANTHER" id="PTHR44051:SF2">
    <property type="entry name" value="HYPOTHETICAL GLUTATHIONE S-TRANSFERASE LIKE PROTEIN"/>
    <property type="match status" value="1"/>
</dbReference>
<dbReference type="Gene3D" id="1.20.1050.10">
    <property type="match status" value="1"/>
</dbReference>
<dbReference type="InterPro" id="IPR004045">
    <property type="entry name" value="Glutathione_S-Trfase_N"/>
</dbReference>
<proteinExistence type="predicted"/>
<dbReference type="GO" id="GO:0016740">
    <property type="term" value="F:transferase activity"/>
    <property type="evidence" value="ECO:0007669"/>
    <property type="project" value="UniProtKB-KW"/>
</dbReference>
<dbReference type="AlphaFoldDB" id="A0A4Y5ZBN4"/>
<feature type="domain" description="GST N-terminal" evidence="1">
    <location>
        <begin position="1"/>
        <end position="82"/>
    </location>
</feature>
<organism evidence="3 4">
    <name type="scientific">Luteibacter pinisoli</name>
    <dbReference type="NCBI Taxonomy" id="2589080"/>
    <lineage>
        <taxon>Bacteria</taxon>
        <taxon>Pseudomonadati</taxon>
        <taxon>Pseudomonadota</taxon>
        <taxon>Gammaproteobacteria</taxon>
        <taxon>Lysobacterales</taxon>
        <taxon>Rhodanobacteraceae</taxon>
        <taxon>Luteibacter</taxon>
    </lineage>
</organism>
<dbReference type="Gene3D" id="3.40.30.10">
    <property type="entry name" value="Glutaredoxin"/>
    <property type="match status" value="1"/>
</dbReference>
<gene>
    <name evidence="3" type="ORF">FIV34_14935</name>
</gene>
<dbReference type="OrthoDB" id="9797500at2"/>
<name>A0A4Y5ZBN4_9GAMM</name>
<dbReference type="PANTHER" id="PTHR44051">
    <property type="entry name" value="GLUTATHIONE S-TRANSFERASE-RELATED"/>
    <property type="match status" value="1"/>
</dbReference>
<evidence type="ECO:0000313" key="4">
    <source>
        <dbReference type="Proteomes" id="UP000316093"/>
    </source>
</evidence>
<dbReference type="InterPro" id="IPR040079">
    <property type="entry name" value="Glutathione_S-Trfase"/>
</dbReference>
<dbReference type="InterPro" id="IPR036249">
    <property type="entry name" value="Thioredoxin-like_sf"/>
</dbReference>
<dbReference type="SFLD" id="SFLDS00019">
    <property type="entry name" value="Glutathione_Transferase_(cytos"/>
    <property type="match status" value="2"/>
</dbReference>
<evidence type="ECO:0000259" key="1">
    <source>
        <dbReference type="PROSITE" id="PS50404"/>
    </source>
</evidence>
<dbReference type="SFLD" id="SFLDG01151">
    <property type="entry name" value="Main.2:_Nu-like"/>
    <property type="match status" value="1"/>
</dbReference>
<reference evidence="3 4" key="1">
    <citation type="submission" date="2019-06" db="EMBL/GenBank/DDBJ databases">
        <title>A complete genome sequence for Luteibacter pinisoli MAH-14.</title>
        <authorList>
            <person name="Baltrus D.A."/>
        </authorList>
    </citation>
    <scope>NUCLEOTIDE SEQUENCE [LARGE SCALE GENOMIC DNA]</scope>
    <source>
        <strain evidence="3 4">MAH-14</strain>
    </source>
</reference>
<dbReference type="PROSITE" id="PS50404">
    <property type="entry name" value="GST_NTER"/>
    <property type="match status" value="1"/>
</dbReference>
<dbReference type="Pfam" id="PF13410">
    <property type="entry name" value="GST_C_2"/>
    <property type="match status" value="1"/>
</dbReference>
<dbReference type="InterPro" id="IPR010987">
    <property type="entry name" value="Glutathione-S-Trfase_C-like"/>
</dbReference>
<keyword evidence="4" id="KW-1185">Reference proteome</keyword>
<dbReference type="Pfam" id="PF13409">
    <property type="entry name" value="GST_N_2"/>
    <property type="match status" value="1"/>
</dbReference>
<dbReference type="EMBL" id="CP041046">
    <property type="protein sequence ID" value="QDE41685.1"/>
    <property type="molecule type" value="Genomic_DNA"/>
</dbReference>
<dbReference type="SFLD" id="SFLDG01150">
    <property type="entry name" value="Main.1:_Beta-like"/>
    <property type="match status" value="1"/>
</dbReference>
<dbReference type="Proteomes" id="UP000316093">
    <property type="component" value="Chromosome"/>
</dbReference>
<evidence type="ECO:0000313" key="3">
    <source>
        <dbReference type="EMBL" id="QDE41685.1"/>
    </source>
</evidence>
<dbReference type="InterPro" id="IPR036282">
    <property type="entry name" value="Glutathione-S-Trfase_C_sf"/>
</dbReference>
<dbReference type="SUPFAM" id="SSF47616">
    <property type="entry name" value="GST C-terminal domain-like"/>
    <property type="match status" value="1"/>
</dbReference>
<sequence>MPTVYGLRSSGNCYKVQLLLELLGQPYRWVDTDSTQGATRTPEYLALNPNGKVPLLVLDDGRRLAESNAILCYLAEGTPYLPADAWDRARTLQWLFFEQYSHEPYIAVARFVRRWLPGDHARQAEVPRLIERGAQALDVMEQHIGSESFFSGGAFGVADMALFAYTHCAADGGFDLSRWPRVTAWLERVRSQPRFSAMAA</sequence>
<dbReference type="KEGG" id="lpy:FIV34_14935"/>
<protein>
    <submittedName>
        <fullName evidence="3">Glutathione S-transferase family protein</fullName>
    </submittedName>
</protein>